<keyword evidence="3" id="KW-1003">Cell membrane</keyword>
<evidence type="ECO:0000256" key="4">
    <source>
        <dbReference type="ARBA" id="ARBA00022692"/>
    </source>
</evidence>
<evidence type="ECO:0000256" key="8">
    <source>
        <dbReference type="SAM" id="Phobius"/>
    </source>
</evidence>
<organism evidence="10">
    <name type="scientific">Thermocrinis ruber</name>
    <dbReference type="NCBI Taxonomy" id="75906"/>
    <lineage>
        <taxon>Bacteria</taxon>
        <taxon>Pseudomonadati</taxon>
        <taxon>Aquificota</taxon>
        <taxon>Aquificia</taxon>
        <taxon>Aquificales</taxon>
        <taxon>Aquificaceae</taxon>
        <taxon>Thermocrinis</taxon>
    </lineage>
</organism>
<evidence type="ECO:0000259" key="9">
    <source>
        <dbReference type="PROSITE" id="PS50253"/>
    </source>
</evidence>
<dbReference type="Gene3D" id="1.20.120.80">
    <property type="entry name" value="Cytochrome c oxidase, subunit III, four-helix bundle"/>
    <property type="match status" value="1"/>
</dbReference>
<dbReference type="Pfam" id="PF00510">
    <property type="entry name" value="COX3"/>
    <property type="match status" value="1"/>
</dbReference>
<feature type="transmembrane region" description="Helical" evidence="8">
    <location>
        <begin position="80"/>
        <end position="100"/>
    </location>
</feature>
<evidence type="ECO:0000313" key="10">
    <source>
        <dbReference type="EMBL" id="HHO74755.1"/>
    </source>
</evidence>
<dbReference type="CDD" id="cd00386">
    <property type="entry name" value="Heme_Cu_Oxidase_III_like"/>
    <property type="match status" value="1"/>
</dbReference>
<keyword evidence="4 7" id="KW-0812">Transmembrane</keyword>
<evidence type="ECO:0000256" key="7">
    <source>
        <dbReference type="RuleBase" id="RU003376"/>
    </source>
</evidence>
<reference evidence="10" key="1">
    <citation type="journal article" date="2020" name="mSystems">
        <title>Genome- and Community-Level Interaction Insights into Carbon Utilization and Element Cycling Functions of Hydrothermarchaeota in Hydrothermal Sediment.</title>
        <authorList>
            <person name="Zhou Z."/>
            <person name="Liu Y."/>
            <person name="Xu W."/>
            <person name="Pan J."/>
            <person name="Luo Z.H."/>
            <person name="Li M."/>
        </authorList>
    </citation>
    <scope>NUCLEOTIDE SEQUENCE [LARGE SCALE GENOMIC DNA]</scope>
    <source>
        <strain evidence="10">SpSt-114</strain>
    </source>
</reference>
<dbReference type="InterPro" id="IPR000298">
    <property type="entry name" value="Cyt_c_oxidase-like_su3"/>
</dbReference>
<dbReference type="InterPro" id="IPR013833">
    <property type="entry name" value="Cyt_c_oxidase_su3_a-hlx"/>
</dbReference>
<dbReference type="SUPFAM" id="SSF81452">
    <property type="entry name" value="Cytochrome c oxidase subunit III-like"/>
    <property type="match status" value="1"/>
</dbReference>
<evidence type="ECO:0000256" key="2">
    <source>
        <dbReference type="ARBA" id="ARBA00010581"/>
    </source>
</evidence>
<feature type="transmembrane region" description="Helical" evidence="8">
    <location>
        <begin position="192"/>
        <end position="219"/>
    </location>
</feature>
<gene>
    <name evidence="10" type="ORF">ENN04_09050</name>
</gene>
<evidence type="ECO:0000256" key="3">
    <source>
        <dbReference type="ARBA" id="ARBA00022475"/>
    </source>
</evidence>
<comment type="similarity">
    <text evidence="2 7">Belongs to the cytochrome c oxidase subunit 3 family.</text>
</comment>
<dbReference type="AlphaFoldDB" id="A0A7C5X243"/>
<dbReference type="GO" id="GO:0019646">
    <property type="term" value="P:aerobic electron transport chain"/>
    <property type="evidence" value="ECO:0007669"/>
    <property type="project" value="InterPro"/>
</dbReference>
<dbReference type="GO" id="GO:0005886">
    <property type="term" value="C:plasma membrane"/>
    <property type="evidence" value="ECO:0007669"/>
    <property type="project" value="UniProtKB-SubCell"/>
</dbReference>
<keyword evidence="6 8" id="KW-0472">Membrane</keyword>
<name>A0A7C5X243_9AQUI</name>
<comment type="subcellular location">
    <subcellularLocation>
        <location evidence="1 7">Cell membrane</location>
        <topology evidence="1 7">Multi-pass membrane protein</topology>
    </subcellularLocation>
</comment>
<dbReference type="PANTHER" id="PTHR11403">
    <property type="entry name" value="CYTOCHROME C OXIDASE SUBUNIT III"/>
    <property type="match status" value="1"/>
</dbReference>
<dbReference type="GO" id="GO:0004129">
    <property type="term" value="F:cytochrome-c oxidase activity"/>
    <property type="evidence" value="ECO:0007669"/>
    <property type="project" value="InterPro"/>
</dbReference>
<evidence type="ECO:0000256" key="5">
    <source>
        <dbReference type="ARBA" id="ARBA00022989"/>
    </source>
</evidence>
<sequence>MAQHEAHHHLGEHEYSYWPLPLGIAILLLPVTFVSYFVWQKPLLALVLGGVSIALFVLSLAGWAYEFFKKGHEEGLGFPAMLFFIISEVVIFGTMFAAFYMARVAHADQWPNWVPKEMNLTMPVILTLILWTSSATAVVAEKATHSGKKALAVLFFLITIALGLLFAVLHILEWSHLWHSGFTISSNMYGTGFYALTGIHTSHIFVGIFMQIVAIMLFLTNQISHHKGQTYIRATVLYWHFVDLMWLLVASSAYLVGSLV</sequence>
<feature type="transmembrane region" description="Helical" evidence="8">
    <location>
        <begin position="45"/>
        <end position="68"/>
    </location>
</feature>
<dbReference type="InterPro" id="IPR024791">
    <property type="entry name" value="Cyt_c/ubiquinol_Oxase_su3"/>
</dbReference>
<dbReference type="PANTHER" id="PTHR11403:SF2">
    <property type="entry name" value="CYTOCHROME BO(3) UBIQUINOL OXIDASE SUBUNIT 3"/>
    <property type="match status" value="1"/>
</dbReference>
<feature type="domain" description="Heme-copper oxidase subunit III family profile" evidence="9">
    <location>
        <begin position="6"/>
        <end position="258"/>
    </location>
</feature>
<proteinExistence type="inferred from homology"/>
<dbReference type="EMBL" id="DSAC01000113">
    <property type="protein sequence ID" value="HHO74755.1"/>
    <property type="molecule type" value="Genomic_DNA"/>
</dbReference>
<keyword evidence="5 8" id="KW-1133">Transmembrane helix</keyword>
<comment type="caution">
    <text evidence="10">The sequence shown here is derived from an EMBL/GenBank/DDBJ whole genome shotgun (WGS) entry which is preliminary data.</text>
</comment>
<evidence type="ECO:0000256" key="1">
    <source>
        <dbReference type="ARBA" id="ARBA00004651"/>
    </source>
</evidence>
<protein>
    <submittedName>
        <fullName evidence="10">Heme-copper oxidase subunit III</fullName>
    </submittedName>
</protein>
<feature type="transmembrane region" description="Helical" evidence="8">
    <location>
        <begin position="151"/>
        <end position="172"/>
    </location>
</feature>
<dbReference type="PROSITE" id="PS50253">
    <property type="entry name" value="COX3"/>
    <property type="match status" value="1"/>
</dbReference>
<dbReference type="InterPro" id="IPR035973">
    <property type="entry name" value="Cyt_c_oxidase_su3-like_sf"/>
</dbReference>
<accession>A0A7C5X243</accession>
<feature type="transmembrane region" description="Helical" evidence="8">
    <location>
        <begin position="231"/>
        <end position="256"/>
    </location>
</feature>
<evidence type="ECO:0000256" key="6">
    <source>
        <dbReference type="ARBA" id="ARBA00023136"/>
    </source>
</evidence>
<feature type="transmembrane region" description="Helical" evidence="8">
    <location>
        <begin position="20"/>
        <end position="39"/>
    </location>
</feature>